<feature type="region of interest" description="Disordered" evidence="1">
    <location>
        <begin position="71"/>
        <end position="92"/>
    </location>
</feature>
<dbReference type="EMBL" id="JACXVP010000004">
    <property type="protein sequence ID" value="KAG5612110.1"/>
    <property type="molecule type" value="Genomic_DNA"/>
</dbReference>
<organism evidence="2 3">
    <name type="scientific">Solanum commersonii</name>
    <name type="common">Commerson's wild potato</name>
    <name type="synonym">Commerson's nightshade</name>
    <dbReference type="NCBI Taxonomy" id="4109"/>
    <lineage>
        <taxon>Eukaryota</taxon>
        <taxon>Viridiplantae</taxon>
        <taxon>Streptophyta</taxon>
        <taxon>Embryophyta</taxon>
        <taxon>Tracheophyta</taxon>
        <taxon>Spermatophyta</taxon>
        <taxon>Magnoliopsida</taxon>
        <taxon>eudicotyledons</taxon>
        <taxon>Gunneridae</taxon>
        <taxon>Pentapetalae</taxon>
        <taxon>asterids</taxon>
        <taxon>lamiids</taxon>
        <taxon>Solanales</taxon>
        <taxon>Solanaceae</taxon>
        <taxon>Solanoideae</taxon>
        <taxon>Solaneae</taxon>
        <taxon>Solanum</taxon>
    </lineage>
</organism>
<feature type="compositionally biased region" description="Polar residues" evidence="1">
    <location>
        <begin position="32"/>
        <end position="43"/>
    </location>
</feature>
<feature type="region of interest" description="Disordered" evidence="1">
    <location>
        <begin position="1"/>
        <end position="45"/>
    </location>
</feature>
<gene>
    <name evidence="2" type="ORF">H5410_023391</name>
</gene>
<reference evidence="2 3" key="1">
    <citation type="submission" date="2020-09" db="EMBL/GenBank/DDBJ databases">
        <title>De no assembly of potato wild relative species, Solanum commersonii.</title>
        <authorList>
            <person name="Cho K."/>
        </authorList>
    </citation>
    <scope>NUCLEOTIDE SEQUENCE [LARGE SCALE GENOMIC DNA]</scope>
    <source>
        <strain evidence="2">LZ3.2</strain>
        <tissue evidence="2">Leaf</tissue>
    </source>
</reference>
<evidence type="ECO:0000313" key="3">
    <source>
        <dbReference type="Proteomes" id="UP000824120"/>
    </source>
</evidence>
<proteinExistence type="predicted"/>
<evidence type="ECO:0000313" key="2">
    <source>
        <dbReference type="EMBL" id="KAG5612110.1"/>
    </source>
</evidence>
<keyword evidence="3" id="KW-1185">Reference proteome</keyword>
<protein>
    <submittedName>
        <fullName evidence="2">Uncharacterized protein</fullName>
    </submittedName>
</protein>
<sequence>MSYRMRNRQRQTNEGNSPVPVPDHQRILDSEQPYNPESTSQTPIRIHDHSHIRSAQSQKVQEAEAGTLWWQDSTNSSGHHIHEKFPALRISH</sequence>
<comment type="caution">
    <text evidence="2">The sequence shown here is derived from an EMBL/GenBank/DDBJ whole genome shotgun (WGS) entry which is preliminary data.</text>
</comment>
<accession>A0A9J5ZK16</accession>
<name>A0A9J5ZK16_SOLCO</name>
<dbReference type="Proteomes" id="UP000824120">
    <property type="component" value="Chromosome 4"/>
</dbReference>
<dbReference type="AlphaFoldDB" id="A0A9J5ZK16"/>
<evidence type="ECO:0000256" key="1">
    <source>
        <dbReference type="SAM" id="MobiDB-lite"/>
    </source>
</evidence>